<evidence type="ECO:0000259" key="1">
    <source>
        <dbReference type="SMART" id="SM00460"/>
    </source>
</evidence>
<evidence type="ECO:0000313" key="3">
    <source>
        <dbReference type="EMBL" id="ADL25218.1"/>
    </source>
</evidence>
<reference evidence="2 5" key="1">
    <citation type="submission" date="2009-10" db="EMBL/GenBank/DDBJ databases">
        <title>Complete sequence of Fibrobacter succinogenes subsp. succinogenes S85.</title>
        <authorList>
            <consortium name="US DOE Joint Genome Institute"/>
            <person name="Lucas S."/>
            <person name="Copeland A."/>
            <person name="Lapidus A."/>
            <person name="Glavina del Rio T."/>
            <person name="Tice H."/>
            <person name="Bruce D."/>
            <person name="Goodwin L."/>
            <person name="Pitluck S."/>
            <person name="Chertkov O."/>
            <person name="Detter J.C."/>
            <person name="Han C."/>
            <person name="Tapia R."/>
            <person name="Larimer F."/>
            <person name="Land M."/>
            <person name="Hauser L."/>
            <person name="Kyrpides N."/>
            <person name="Mikhailova N."/>
            <person name="Weimer P.J."/>
            <person name="Stevenson D.M."/>
            <person name="Boyum J."/>
            <person name="Brumm P.I."/>
            <person name="Mead D."/>
        </authorList>
    </citation>
    <scope>NUCLEOTIDE SEQUENCE [LARGE SCALE GENOMIC DNA]</scope>
    <source>
        <strain evidence="5">ATCC 19169 / S85</strain>
        <strain evidence="2">S85</strain>
    </source>
</reference>
<dbReference type="Gene3D" id="3.10.620.30">
    <property type="match status" value="1"/>
</dbReference>
<dbReference type="InterPro" id="IPR013589">
    <property type="entry name" value="Bac_transglu_N"/>
</dbReference>
<dbReference type="PANTHER" id="PTHR33490:SF7">
    <property type="entry name" value="BLR2979 PROTEIN"/>
    <property type="match status" value="1"/>
</dbReference>
<dbReference type="KEGG" id="fsc:FSU_0085"/>
<dbReference type="Pfam" id="PF08379">
    <property type="entry name" value="Bact_transglu_N"/>
    <property type="match status" value="1"/>
</dbReference>
<dbReference type="InterPro" id="IPR002931">
    <property type="entry name" value="Transglutaminase-like"/>
</dbReference>
<feature type="domain" description="Transglutaminase-like" evidence="1">
    <location>
        <begin position="177"/>
        <end position="247"/>
    </location>
</feature>
<accession>C9RNU4</accession>
<dbReference type="SMART" id="SM00460">
    <property type="entry name" value="TGc"/>
    <property type="match status" value="1"/>
</dbReference>
<dbReference type="HOGENOM" id="CLU_008973_0_0_0"/>
<organism evidence="3 4">
    <name type="scientific">Fibrobacter succinogenes (strain ATCC 19169 / S85)</name>
    <dbReference type="NCBI Taxonomy" id="59374"/>
    <lineage>
        <taxon>Bacteria</taxon>
        <taxon>Pseudomonadati</taxon>
        <taxon>Fibrobacterota</taxon>
        <taxon>Fibrobacteria</taxon>
        <taxon>Fibrobacterales</taxon>
        <taxon>Fibrobacteraceae</taxon>
        <taxon>Fibrobacter</taxon>
    </lineage>
</organism>
<dbReference type="AlphaFoldDB" id="C9RNU4"/>
<keyword evidence="5" id="KW-1185">Reference proteome</keyword>
<dbReference type="eggNOG" id="COG1305">
    <property type="taxonomic scope" value="Bacteria"/>
</dbReference>
<dbReference type="PATRIC" id="fig|59374.8.peg.80"/>
<dbReference type="RefSeq" id="WP_014544943.1">
    <property type="nucleotide sequence ID" value="NC_013410.1"/>
</dbReference>
<reference evidence="3" key="3">
    <citation type="submission" date="2010-08" db="EMBL/GenBank/DDBJ databases">
        <authorList>
            <person name="Durkin A.S."/>
            <person name="Nelson K.E."/>
            <person name="Morrison M."/>
            <person name="Forsberg C.W."/>
            <person name="Wilson D.B."/>
            <person name="Russell J.B."/>
            <person name="Cann I.K.O."/>
            <person name="Mackie R.I."/>
            <person name="White B.A."/>
        </authorList>
    </citation>
    <scope>NUCLEOTIDE SEQUENCE</scope>
    <source>
        <strain evidence="3">S85</strain>
    </source>
</reference>
<evidence type="ECO:0000313" key="5">
    <source>
        <dbReference type="Proteomes" id="UP000001497"/>
    </source>
</evidence>
<dbReference type="OrthoDB" id="1817605at2"/>
<dbReference type="Pfam" id="PF01841">
    <property type="entry name" value="Transglut_core"/>
    <property type="match status" value="1"/>
</dbReference>
<evidence type="ECO:0000313" key="2">
    <source>
        <dbReference type="EMBL" id="ACX76412.1"/>
    </source>
</evidence>
<name>C9RNU4_FIBSS</name>
<gene>
    <name evidence="2" type="ordered locus">Fisuc_2829</name>
    <name evidence="3" type="ordered locus">FSU_0085</name>
</gene>
<dbReference type="KEGG" id="fsu:Fisuc_2829"/>
<protein>
    <submittedName>
        <fullName evidence="3">Transglutaminase domain protein</fullName>
    </submittedName>
</protein>
<dbReference type="EMBL" id="CP001792">
    <property type="protein sequence ID" value="ACX76412.1"/>
    <property type="molecule type" value="Genomic_DNA"/>
</dbReference>
<dbReference type="PANTHER" id="PTHR33490">
    <property type="entry name" value="BLR5614 PROTEIN-RELATED"/>
    <property type="match status" value="1"/>
</dbReference>
<dbReference type="SUPFAM" id="SSF54001">
    <property type="entry name" value="Cysteine proteinases"/>
    <property type="match status" value="1"/>
</dbReference>
<sequence>MPIYQVDHETVYDYRLPVLYSNHLAHMLPRTVSRQNWISHSIEVEPNPTIRQERIDIFGNKVLAFSIEQEHTHFRFKTTGIVDVQGEEPPKQGETMKWEDVAKLLERPTSDETLDAAMYAYASPFAKFDESVRNYALESFEQGRPIFDAAYELMTRIYTDCKYTPGATRIGAQPQEILRGRKGVCQDFAHLMIGCLRSLHLPCRYVSGYLRTHPCEGQPKLVGADATHAWVSTYIPGHGWVELDPTNNVLGGNEHIILAWGRDFGDVSPLKGVITGGGEHTLKVSVNVDLRDE</sequence>
<proteinExistence type="predicted"/>
<dbReference type="STRING" id="59374.FSU_0085"/>
<dbReference type="InterPro" id="IPR038765">
    <property type="entry name" value="Papain-like_cys_pep_sf"/>
</dbReference>
<dbReference type="Proteomes" id="UP000001497">
    <property type="component" value="Chromosome"/>
</dbReference>
<dbReference type="Proteomes" id="UP000000517">
    <property type="component" value="Chromosome"/>
</dbReference>
<evidence type="ECO:0000313" key="4">
    <source>
        <dbReference type="Proteomes" id="UP000000517"/>
    </source>
</evidence>
<dbReference type="EMBL" id="CP002158">
    <property type="protein sequence ID" value="ADL25218.1"/>
    <property type="molecule type" value="Genomic_DNA"/>
</dbReference>
<reference evidence="4" key="2">
    <citation type="submission" date="2010-08" db="EMBL/GenBank/DDBJ databases">
        <title>Complete sequence of Fibrobacter succinogenes subsp. succinogenes S85.</title>
        <authorList>
            <person name="Durkin A.S."/>
            <person name="Nelson K.E."/>
            <person name="Morrison M."/>
            <person name="Forsberg C.W."/>
            <person name="Wilson D.B."/>
            <person name="Russell J.B."/>
            <person name="Cann I.K.O."/>
            <person name="Mackie R.I."/>
            <person name="White B.A."/>
        </authorList>
    </citation>
    <scope>NUCLEOTIDE SEQUENCE [LARGE SCALE GENOMIC DNA]</scope>
    <source>
        <strain evidence="4">ATCC 19169 / S85</strain>
    </source>
</reference>